<evidence type="ECO:0000256" key="5">
    <source>
        <dbReference type="ARBA" id="ARBA00022989"/>
    </source>
</evidence>
<dbReference type="GO" id="GO:0016020">
    <property type="term" value="C:membrane"/>
    <property type="evidence" value="ECO:0007669"/>
    <property type="project" value="UniProtKB-SubCell"/>
</dbReference>
<evidence type="ECO:0000256" key="6">
    <source>
        <dbReference type="ARBA" id="ARBA00023136"/>
    </source>
</evidence>
<evidence type="ECO:0000259" key="8">
    <source>
        <dbReference type="Pfam" id="PF01694"/>
    </source>
</evidence>
<comment type="subcellular location">
    <subcellularLocation>
        <location evidence="1">Membrane</location>
        <topology evidence="1">Multi-pass membrane protein</topology>
    </subcellularLocation>
</comment>
<reference evidence="9" key="1">
    <citation type="submission" date="2020-05" db="EMBL/GenBank/DDBJ databases">
        <authorList>
            <person name="Chiriac C."/>
            <person name="Salcher M."/>
            <person name="Ghai R."/>
            <person name="Kavagutti S V."/>
        </authorList>
    </citation>
    <scope>NUCLEOTIDE SEQUENCE</scope>
</reference>
<evidence type="ECO:0000256" key="7">
    <source>
        <dbReference type="SAM" id="Phobius"/>
    </source>
</evidence>
<feature type="domain" description="Peptidase S54 rhomboid" evidence="8">
    <location>
        <begin position="86"/>
        <end position="218"/>
    </location>
</feature>
<evidence type="ECO:0000256" key="2">
    <source>
        <dbReference type="ARBA" id="ARBA00009045"/>
    </source>
</evidence>
<dbReference type="PANTHER" id="PTHR43731:SF14">
    <property type="entry name" value="PRESENILIN-ASSOCIATED RHOMBOID-LIKE PROTEIN, MITOCHONDRIAL"/>
    <property type="match status" value="1"/>
</dbReference>
<keyword evidence="6 7" id="KW-0472">Membrane</keyword>
<dbReference type="GO" id="GO:0004252">
    <property type="term" value="F:serine-type endopeptidase activity"/>
    <property type="evidence" value="ECO:0007669"/>
    <property type="project" value="InterPro"/>
</dbReference>
<dbReference type="InterPro" id="IPR050925">
    <property type="entry name" value="Rhomboid_protease_S54"/>
</dbReference>
<dbReference type="EMBL" id="CAFABA010000015">
    <property type="protein sequence ID" value="CAB4819160.1"/>
    <property type="molecule type" value="Genomic_DNA"/>
</dbReference>
<dbReference type="Gene3D" id="1.20.1540.10">
    <property type="entry name" value="Rhomboid-like"/>
    <property type="match status" value="1"/>
</dbReference>
<evidence type="ECO:0000313" key="11">
    <source>
        <dbReference type="EMBL" id="CAB4896648.1"/>
    </source>
</evidence>
<evidence type="ECO:0000256" key="4">
    <source>
        <dbReference type="ARBA" id="ARBA00022801"/>
    </source>
</evidence>
<sequence length="261" mass="26940">MRQASVGFHCPNCVAKGKQKVISGRAAFSAAFTPTLTFALMGLNIAIFLLGTAVGDQHILTDFSAIGRAILFEQGSSGITRVDTSHQYYRLLTSGFLHWNIIHIGLNMWALYNLGPTVERALGRLRFGLVYVAALLAGGAGAVIVSPHSLSAGASGALYGLFGALVIVYRREGIDVMRSGLGISILINFVITVTLPGISLGGHVGGFVGGLAAAWIAVHGSQALGSTKAAFVALCALLPLLLALGVLAVSRSSLVGIGIGI</sequence>
<name>A0A6J6TQ79_9ZZZZ</name>
<dbReference type="EMBL" id="CAEZYR010000061">
    <property type="protein sequence ID" value="CAB4749570.1"/>
    <property type="molecule type" value="Genomic_DNA"/>
</dbReference>
<evidence type="ECO:0000256" key="3">
    <source>
        <dbReference type="ARBA" id="ARBA00022692"/>
    </source>
</evidence>
<dbReference type="EMBL" id="CAFBMH010000014">
    <property type="protein sequence ID" value="CAB4896648.1"/>
    <property type="molecule type" value="Genomic_DNA"/>
</dbReference>
<organism evidence="9">
    <name type="scientific">freshwater metagenome</name>
    <dbReference type="NCBI Taxonomy" id="449393"/>
    <lineage>
        <taxon>unclassified sequences</taxon>
        <taxon>metagenomes</taxon>
        <taxon>ecological metagenomes</taxon>
    </lineage>
</organism>
<dbReference type="PANTHER" id="PTHR43731">
    <property type="entry name" value="RHOMBOID PROTEASE"/>
    <property type="match status" value="1"/>
</dbReference>
<keyword evidence="4" id="KW-0378">Hydrolase</keyword>
<proteinExistence type="inferred from homology"/>
<comment type="similarity">
    <text evidence="2">Belongs to the peptidase S54 family.</text>
</comment>
<dbReference type="AlphaFoldDB" id="A0A6J6TQ79"/>
<dbReference type="InterPro" id="IPR022764">
    <property type="entry name" value="Peptidase_S54_rhomboid_dom"/>
</dbReference>
<evidence type="ECO:0000313" key="9">
    <source>
        <dbReference type="EMBL" id="CAB4749570.1"/>
    </source>
</evidence>
<accession>A0A6J6TQ79</accession>
<evidence type="ECO:0000313" key="10">
    <source>
        <dbReference type="EMBL" id="CAB4819160.1"/>
    </source>
</evidence>
<protein>
    <submittedName>
        <fullName evidence="9">Unannotated protein</fullName>
    </submittedName>
</protein>
<dbReference type="InterPro" id="IPR035952">
    <property type="entry name" value="Rhomboid-like_sf"/>
</dbReference>
<feature type="transmembrane region" description="Helical" evidence="7">
    <location>
        <begin position="127"/>
        <end position="145"/>
    </location>
</feature>
<gene>
    <name evidence="9" type="ORF">UFOPK2754_01725</name>
    <name evidence="10" type="ORF">UFOPK3139_00589</name>
    <name evidence="11" type="ORF">UFOPK3543_00619</name>
</gene>
<feature type="transmembrane region" description="Helical" evidence="7">
    <location>
        <begin position="230"/>
        <end position="249"/>
    </location>
</feature>
<feature type="transmembrane region" description="Helical" evidence="7">
    <location>
        <begin position="176"/>
        <end position="194"/>
    </location>
</feature>
<dbReference type="SUPFAM" id="SSF144091">
    <property type="entry name" value="Rhomboid-like"/>
    <property type="match status" value="1"/>
</dbReference>
<feature type="transmembrane region" description="Helical" evidence="7">
    <location>
        <begin position="96"/>
        <end position="115"/>
    </location>
</feature>
<keyword evidence="5 7" id="KW-1133">Transmembrane helix</keyword>
<dbReference type="Pfam" id="PF01694">
    <property type="entry name" value="Rhomboid"/>
    <property type="match status" value="1"/>
</dbReference>
<keyword evidence="3 7" id="KW-0812">Transmembrane</keyword>
<evidence type="ECO:0000256" key="1">
    <source>
        <dbReference type="ARBA" id="ARBA00004141"/>
    </source>
</evidence>
<feature type="transmembrane region" description="Helical" evidence="7">
    <location>
        <begin position="26"/>
        <end position="50"/>
    </location>
</feature>
<feature type="transmembrane region" description="Helical" evidence="7">
    <location>
        <begin position="151"/>
        <end position="169"/>
    </location>
</feature>